<keyword evidence="4 7" id="KW-0812">Transmembrane</keyword>
<feature type="transmembrane region" description="Helical" evidence="7">
    <location>
        <begin position="59"/>
        <end position="79"/>
    </location>
</feature>
<feature type="transmembrane region" description="Helical" evidence="7">
    <location>
        <begin position="35"/>
        <end position="53"/>
    </location>
</feature>
<feature type="domain" description="YetF-like N-terminal transmembrane" evidence="9">
    <location>
        <begin position="4"/>
        <end position="79"/>
    </location>
</feature>
<keyword evidence="3" id="KW-1003">Cell membrane</keyword>
<dbReference type="PANTHER" id="PTHR34582">
    <property type="entry name" value="UPF0702 TRANSMEMBRANE PROTEIN YCAP"/>
    <property type="match status" value="1"/>
</dbReference>
<dbReference type="InterPro" id="IPR048454">
    <property type="entry name" value="YetF_N"/>
</dbReference>
<keyword evidence="5 7" id="KW-1133">Transmembrane helix</keyword>
<sequence>MNEYIDLIIRAVIAFAILLAGSKLLGKQTISQMNIFDFIASITLGAITANLTFNSNIKIHHHVIAFFMFVGVILATAYISMWSQKSRTFFAGDPTVVIQNGKILEKNMRSMRYTADYLNQQLREKDIFNIEEVLFAIIETNGELTVLKKPQFRQVTKQDLWLSAAPESKLPIELIMDRKIKKDNMKENQLTESWLMSELQKQNTALEEVFYAVLLPNGKVYIDTYKDHIQFPVDKE</sequence>
<evidence type="ECO:0000313" key="11">
    <source>
        <dbReference type="Proteomes" id="UP000288675"/>
    </source>
</evidence>
<comment type="similarity">
    <text evidence="2">Belongs to the UPF0702 family.</text>
</comment>
<reference evidence="10 11" key="1">
    <citation type="submission" date="2019-01" db="EMBL/GenBank/DDBJ databases">
        <title>Genome sequence of Bacillus glycinifermentans SRCM103574.</title>
        <authorList>
            <person name="Kong H.-J."/>
            <person name="Jeong S.-Y."/>
            <person name="Jeong D.-Y."/>
        </authorList>
    </citation>
    <scope>NUCLEOTIDE SEQUENCE [LARGE SCALE GENOMIC DNA]</scope>
    <source>
        <strain evidence="10 11">SRCM103574</strain>
    </source>
</reference>
<dbReference type="Pfam" id="PF20730">
    <property type="entry name" value="YetF_N"/>
    <property type="match status" value="1"/>
</dbReference>
<feature type="transmembrane region" description="Helical" evidence="7">
    <location>
        <begin position="7"/>
        <end position="26"/>
    </location>
</feature>
<dbReference type="AlphaFoldDB" id="A0AAJ3YYE2"/>
<evidence type="ECO:0000259" key="9">
    <source>
        <dbReference type="Pfam" id="PF20730"/>
    </source>
</evidence>
<evidence type="ECO:0000259" key="8">
    <source>
        <dbReference type="Pfam" id="PF04239"/>
    </source>
</evidence>
<accession>A0AAJ3YYE2</accession>
<dbReference type="GeneID" id="82853190"/>
<evidence type="ECO:0000256" key="6">
    <source>
        <dbReference type="ARBA" id="ARBA00023136"/>
    </source>
</evidence>
<dbReference type="RefSeq" id="WP_046132473.1">
    <property type="nucleotide sequence ID" value="NZ_CP035232.1"/>
</dbReference>
<dbReference type="Pfam" id="PF04239">
    <property type="entry name" value="DUF421"/>
    <property type="match status" value="1"/>
</dbReference>
<dbReference type="EMBL" id="CP035232">
    <property type="protein sequence ID" value="QAT65376.1"/>
    <property type="molecule type" value="Genomic_DNA"/>
</dbReference>
<name>A0AAJ3YYE2_9BACI</name>
<protein>
    <submittedName>
        <fullName evidence="10">DUF421 domain-containing protein</fullName>
    </submittedName>
</protein>
<dbReference type="Proteomes" id="UP000288675">
    <property type="component" value="Chromosome"/>
</dbReference>
<dbReference type="Gene3D" id="3.30.240.20">
    <property type="entry name" value="bsu07140 like domains"/>
    <property type="match status" value="2"/>
</dbReference>
<evidence type="ECO:0000256" key="4">
    <source>
        <dbReference type="ARBA" id="ARBA00022692"/>
    </source>
</evidence>
<dbReference type="InterPro" id="IPR007353">
    <property type="entry name" value="DUF421"/>
</dbReference>
<organism evidence="10 11">
    <name type="scientific">Bacillus glycinifermentans</name>
    <dbReference type="NCBI Taxonomy" id="1664069"/>
    <lineage>
        <taxon>Bacteria</taxon>
        <taxon>Bacillati</taxon>
        <taxon>Bacillota</taxon>
        <taxon>Bacilli</taxon>
        <taxon>Bacillales</taxon>
        <taxon>Bacillaceae</taxon>
        <taxon>Bacillus</taxon>
    </lineage>
</organism>
<comment type="subcellular location">
    <subcellularLocation>
        <location evidence="1">Cell membrane</location>
        <topology evidence="1">Multi-pass membrane protein</topology>
    </subcellularLocation>
</comment>
<proteinExistence type="inferred from homology"/>
<dbReference type="GO" id="GO:0005886">
    <property type="term" value="C:plasma membrane"/>
    <property type="evidence" value="ECO:0007669"/>
    <property type="project" value="UniProtKB-SubCell"/>
</dbReference>
<evidence type="ECO:0000256" key="5">
    <source>
        <dbReference type="ARBA" id="ARBA00022989"/>
    </source>
</evidence>
<evidence type="ECO:0000256" key="3">
    <source>
        <dbReference type="ARBA" id="ARBA00022475"/>
    </source>
</evidence>
<dbReference type="InterPro" id="IPR023090">
    <property type="entry name" value="UPF0702_alpha/beta_dom_sf"/>
</dbReference>
<keyword evidence="6 7" id="KW-0472">Membrane</keyword>
<evidence type="ECO:0000313" key="10">
    <source>
        <dbReference type="EMBL" id="QAT65376.1"/>
    </source>
</evidence>
<evidence type="ECO:0000256" key="7">
    <source>
        <dbReference type="SAM" id="Phobius"/>
    </source>
</evidence>
<feature type="domain" description="YetF C-terminal" evidence="8">
    <location>
        <begin position="83"/>
        <end position="212"/>
    </location>
</feature>
<evidence type="ECO:0000256" key="1">
    <source>
        <dbReference type="ARBA" id="ARBA00004651"/>
    </source>
</evidence>
<dbReference type="PANTHER" id="PTHR34582:SF7">
    <property type="entry name" value="UPF0702 TRANSMEMBRANE PROTEIN YDFS"/>
    <property type="match status" value="1"/>
</dbReference>
<gene>
    <name evidence="10" type="ORF">EQZ20_10910</name>
</gene>
<evidence type="ECO:0000256" key="2">
    <source>
        <dbReference type="ARBA" id="ARBA00006448"/>
    </source>
</evidence>